<dbReference type="Gene3D" id="2.20.25.80">
    <property type="entry name" value="WRKY domain"/>
    <property type="match status" value="1"/>
</dbReference>
<keyword evidence="2" id="KW-0805">Transcription regulation</keyword>
<reference evidence="8" key="2">
    <citation type="journal article" date="2024" name="Plant">
        <title>Genomic evolution and insights into agronomic trait innovations of Sesamum species.</title>
        <authorList>
            <person name="Miao H."/>
            <person name="Wang L."/>
            <person name="Qu L."/>
            <person name="Liu H."/>
            <person name="Sun Y."/>
            <person name="Le M."/>
            <person name="Wang Q."/>
            <person name="Wei S."/>
            <person name="Zheng Y."/>
            <person name="Lin W."/>
            <person name="Duan Y."/>
            <person name="Cao H."/>
            <person name="Xiong S."/>
            <person name="Wang X."/>
            <person name="Wei L."/>
            <person name="Li C."/>
            <person name="Ma Q."/>
            <person name="Ju M."/>
            <person name="Zhao R."/>
            <person name="Li G."/>
            <person name="Mu C."/>
            <person name="Tian Q."/>
            <person name="Mei H."/>
            <person name="Zhang T."/>
            <person name="Gao T."/>
            <person name="Zhang H."/>
        </authorList>
    </citation>
    <scope>NUCLEOTIDE SEQUENCE</scope>
    <source>
        <strain evidence="8">KEN8</strain>
    </source>
</reference>
<dbReference type="GO" id="GO:0005634">
    <property type="term" value="C:nucleus"/>
    <property type="evidence" value="ECO:0007669"/>
    <property type="project" value="UniProtKB-SubCell"/>
</dbReference>
<evidence type="ECO:0000256" key="2">
    <source>
        <dbReference type="ARBA" id="ARBA00023015"/>
    </source>
</evidence>
<organism evidence="8">
    <name type="scientific">Sesamum calycinum</name>
    <dbReference type="NCBI Taxonomy" id="2727403"/>
    <lineage>
        <taxon>Eukaryota</taxon>
        <taxon>Viridiplantae</taxon>
        <taxon>Streptophyta</taxon>
        <taxon>Embryophyta</taxon>
        <taxon>Tracheophyta</taxon>
        <taxon>Spermatophyta</taxon>
        <taxon>Magnoliopsida</taxon>
        <taxon>eudicotyledons</taxon>
        <taxon>Gunneridae</taxon>
        <taxon>Pentapetalae</taxon>
        <taxon>asterids</taxon>
        <taxon>lamiids</taxon>
        <taxon>Lamiales</taxon>
        <taxon>Pedaliaceae</taxon>
        <taxon>Sesamum</taxon>
    </lineage>
</organism>
<feature type="region of interest" description="Disordered" evidence="6">
    <location>
        <begin position="127"/>
        <end position="152"/>
    </location>
</feature>
<dbReference type="SUPFAM" id="SSF118290">
    <property type="entry name" value="WRKY DNA-binding domain"/>
    <property type="match status" value="1"/>
</dbReference>
<evidence type="ECO:0000256" key="3">
    <source>
        <dbReference type="ARBA" id="ARBA00023125"/>
    </source>
</evidence>
<protein>
    <submittedName>
        <fullName evidence="8">WRKY transcription factor 49</fullName>
    </submittedName>
</protein>
<dbReference type="PANTHER" id="PTHR31221:SF42">
    <property type="entry name" value="WRKY TRANSCRIPTION FACTOR 49-RELATED"/>
    <property type="match status" value="1"/>
</dbReference>
<dbReference type="PANTHER" id="PTHR31221">
    <property type="entry name" value="WRKY TRANSCRIPTION FACTOR PROTEIN 1-RELATED"/>
    <property type="match status" value="1"/>
</dbReference>
<proteinExistence type="predicted"/>
<dbReference type="InterPro" id="IPR044810">
    <property type="entry name" value="WRKY_plant"/>
</dbReference>
<evidence type="ECO:0000313" key="8">
    <source>
        <dbReference type="EMBL" id="KAL0347320.1"/>
    </source>
</evidence>
<evidence type="ECO:0000256" key="1">
    <source>
        <dbReference type="ARBA" id="ARBA00004123"/>
    </source>
</evidence>
<dbReference type="AlphaFoldDB" id="A0AAW2NWL6"/>
<keyword evidence="3" id="KW-0238">DNA-binding</keyword>
<evidence type="ECO:0000256" key="4">
    <source>
        <dbReference type="ARBA" id="ARBA00023163"/>
    </source>
</evidence>
<reference evidence="8" key="1">
    <citation type="submission" date="2020-06" db="EMBL/GenBank/DDBJ databases">
        <authorList>
            <person name="Li T."/>
            <person name="Hu X."/>
            <person name="Zhang T."/>
            <person name="Song X."/>
            <person name="Zhang H."/>
            <person name="Dai N."/>
            <person name="Sheng W."/>
            <person name="Hou X."/>
            <person name="Wei L."/>
        </authorList>
    </citation>
    <scope>NUCLEOTIDE SEQUENCE</scope>
    <source>
        <strain evidence="8">KEN8</strain>
        <tissue evidence="8">Leaf</tissue>
    </source>
</reference>
<comment type="subcellular location">
    <subcellularLocation>
        <location evidence="1">Nucleus</location>
    </subcellularLocation>
</comment>
<feature type="compositionally biased region" description="Low complexity" evidence="6">
    <location>
        <begin position="176"/>
        <end position="205"/>
    </location>
</feature>
<dbReference type="GO" id="GO:0003700">
    <property type="term" value="F:DNA-binding transcription factor activity"/>
    <property type="evidence" value="ECO:0007669"/>
    <property type="project" value="InterPro"/>
</dbReference>
<evidence type="ECO:0000259" key="7">
    <source>
        <dbReference type="PROSITE" id="PS50811"/>
    </source>
</evidence>
<evidence type="ECO:0000256" key="6">
    <source>
        <dbReference type="SAM" id="MobiDB-lite"/>
    </source>
</evidence>
<accession>A0AAW2NWL6</accession>
<dbReference type="Pfam" id="PF03106">
    <property type="entry name" value="WRKY"/>
    <property type="match status" value="1"/>
</dbReference>
<keyword evidence="4" id="KW-0804">Transcription</keyword>
<dbReference type="SMART" id="SM00774">
    <property type="entry name" value="WRKY"/>
    <property type="match status" value="1"/>
</dbReference>
<dbReference type="InterPro" id="IPR036576">
    <property type="entry name" value="WRKY_dom_sf"/>
</dbReference>
<evidence type="ECO:0000256" key="5">
    <source>
        <dbReference type="ARBA" id="ARBA00023242"/>
    </source>
</evidence>
<dbReference type="PROSITE" id="PS50811">
    <property type="entry name" value="WRKY"/>
    <property type="match status" value="1"/>
</dbReference>
<keyword evidence="5" id="KW-0539">Nucleus</keyword>
<feature type="domain" description="WRKY" evidence="7">
    <location>
        <begin position="52"/>
        <end position="92"/>
    </location>
</feature>
<dbReference type="GO" id="GO:0043565">
    <property type="term" value="F:sequence-specific DNA binding"/>
    <property type="evidence" value="ECO:0007669"/>
    <property type="project" value="InterPro"/>
</dbReference>
<dbReference type="InterPro" id="IPR003657">
    <property type="entry name" value="WRKY_dom"/>
</dbReference>
<comment type="caution">
    <text evidence="8">The sequence shown here is derived from an EMBL/GenBank/DDBJ whole genome shotgun (WGS) entry which is preliminary data.</text>
</comment>
<gene>
    <name evidence="8" type="ORF">Scaly_1748000</name>
</gene>
<name>A0AAW2NWL6_9LAMI</name>
<dbReference type="EMBL" id="JACGWM010000010">
    <property type="protein sequence ID" value="KAL0347320.1"/>
    <property type="molecule type" value="Genomic_DNA"/>
</dbReference>
<sequence length="215" mass="23341">MSAAYSGPTVDDIESALSYANYGVHDFHHGAKTEAPHSVSMLERGYIGKASNENSKSYYRCTNPRCSAKKQVERSIDDPDTLIITYEGLHLHFTFPFFLHQQTDPPIKKQKGPILEAAHDAGAQTGNGLEEVVPNLGSPPESDPSKEFEQDLTGQQGLLEDVVPLMIRKPLVVVDPTSSSSNASSSTSHESHPSSPSSSNSFSWSPSTYSYLGLI</sequence>
<feature type="region of interest" description="Disordered" evidence="6">
    <location>
        <begin position="175"/>
        <end position="205"/>
    </location>
</feature>